<dbReference type="PANTHER" id="PTHR42928:SF5">
    <property type="entry name" value="BLR1237 PROTEIN"/>
    <property type="match status" value="1"/>
</dbReference>
<dbReference type="Proteomes" id="UP001528672">
    <property type="component" value="Unassembled WGS sequence"/>
</dbReference>
<dbReference type="CDD" id="cd13578">
    <property type="entry name" value="PBP2_Bug27"/>
    <property type="match status" value="1"/>
</dbReference>
<keyword evidence="2" id="KW-0732">Signal</keyword>
<accession>A0ABT5MGX3</accession>
<protein>
    <submittedName>
        <fullName evidence="3">Tripartite tricarboxylate transporter substrate binding protein</fullName>
    </submittedName>
</protein>
<evidence type="ECO:0000256" key="1">
    <source>
        <dbReference type="ARBA" id="ARBA00006987"/>
    </source>
</evidence>
<evidence type="ECO:0000256" key="2">
    <source>
        <dbReference type="SAM" id="SignalP"/>
    </source>
</evidence>
<keyword evidence="4" id="KW-1185">Reference proteome</keyword>
<evidence type="ECO:0000313" key="3">
    <source>
        <dbReference type="EMBL" id="MDD0815827.1"/>
    </source>
</evidence>
<proteinExistence type="inferred from homology"/>
<organism evidence="3 4">
    <name type="scientific">Curvibacter microcysteis</name>
    <dbReference type="NCBI Taxonomy" id="3026419"/>
    <lineage>
        <taxon>Bacteria</taxon>
        <taxon>Pseudomonadati</taxon>
        <taxon>Pseudomonadota</taxon>
        <taxon>Betaproteobacteria</taxon>
        <taxon>Burkholderiales</taxon>
        <taxon>Comamonadaceae</taxon>
        <taxon>Curvibacter</taxon>
    </lineage>
</organism>
<dbReference type="Gene3D" id="3.40.190.10">
    <property type="entry name" value="Periplasmic binding protein-like II"/>
    <property type="match status" value="1"/>
</dbReference>
<comment type="caution">
    <text evidence="3">The sequence shown here is derived from an EMBL/GenBank/DDBJ whole genome shotgun (WGS) entry which is preliminary data.</text>
</comment>
<sequence length="333" mass="34602">MNTTLLSRRAVLLGAATLSSGLMLGGATGALAADYPTRPIRIVVPYSAGGLTDVLARTLGERLTQRLGQPTIVDNKPGGAEQIATSMVAKSAPDGYTLLLSTMTGLAVNPGLYGPRLQYDPNKELTPVALVGSVPSIVVVHPDVPAKTMAELSTYAKANPGKLNYGSAGNGTPSHLAVEYYKRQNGVDAAHIAYKGGAPALQDLMAGNVQMMIAIAPEALPMVKSGKLRALAVTSHRRLATAPEIPTVQESGAKPLDASFWYAFVAPAGTPGEVVGKLNAALNAVLQEPAVRTRLAELNVEVGGGSPAVLVEQVRTDAARWKKVIDDAGIKID</sequence>
<dbReference type="PROSITE" id="PS51318">
    <property type="entry name" value="TAT"/>
    <property type="match status" value="1"/>
</dbReference>
<dbReference type="InterPro" id="IPR042100">
    <property type="entry name" value="Bug_dom1"/>
</dbReference>
<dbReference type="SUPFAM" id="SSF53850">
    <property type="entry name" value="Periplasmic binding protein-like II"/>
    <property type="match status" value="1"/>
</dbReference>
<comment type="similarity">
    <text evidence="1">Belongs to the UPF0065 (bug) family.</text>
</comment>
<name>A0ABT5MGX3_9BURK</name>
<dbReference type="PIRSF" id="PIRSF017082">
    <property type="entry name" value="YflP"/>
    <property type="match status" value="1"/>
</dbReference>
<evidence type="ECO:0000313" key="4">
    <source>
        <dbReference type="Proteomes" id="UP001528672"/>
    </source>
</evidence>
<dbReference type="InterPro" id="IPR005064">
    <property type="entry name" value="BUG"/>
</dbReference>
<dbReference type="RefSeq" id="WP_273927525.1">
    <property type="nucleotide sequence ID" value="NZ_JAQSIO010000005.1"/>
</dbReference>
<dbReference type="Pfam" id="PF03401">
    <property type="entry name" value="TctC"/>
    <property type="match status" value="1"/>
</dbReference>
<feature type="signal peptide" evidence="2">
    <location>
        <begin position="1"/>
        <end position="32"/>
    </location>
</feature>
<dbReference type="Gene3D" id="3.40.190.150">
    <property type="entry name" value="Bordetella uptake gene, domain 1"/>
    <property type="match status" value="1"/>
</dbReference>
<dbReference type="InterPro" id="IPR006311">
    <property type="entry name" value="TAT_signal"/>
</dbReference>
<feature type="chain" id="PRO_5047216446" evidence="2">
    <location>
        <begin position="33"/>
        <end position="333"/>
    </location>
</feature>
<gene>
    <name evidence="3" type="ORF">PSQ39_14410</name>
</gene>
<dbReference type="EMBL" id="JAQSIO010000005">
    <property type="protein sequence ID" value="MDD0815827.1"/>
    <property type="molecule type" value="Genomic_DNA"/>
</dbReference>
<reference evidence="3 4" key="1">
    <citation type="submission" date="2023-02" db="EMBL/GenBank/DDBJ databases">
        <title>Bacterial whole genome sequence for Curvibacter sp. HBC28.</title>
        <authorList>
            <person name="Le V."/>
            <person name="Ko S.-R."/>
            <person name="Ahn C.-Y."/>
            <person name="Oh H.-M."/>
        </authorList>
    </citation>
    <scope>NUCLEOTIDE SEQUENCE [LARGE SCALE GENOMIC DNA]</scope>
    <source>
        <strain evidence="3 4">HBC28</strain>
    </source>
</reference>
<dbReference type="PANTHER" id="PTHR42928">
    <property type="entry name" value="TRICARBOXYLATE-BINDING PROTEIN"/>
    <property type="match status" value="1"/>
</dbReference>